<dbReference type="AlphaFoldDB" id="A0A2I0IM12"/>
<dbReference type="Pfam" id="PF03083">
    <property type="entry name" value="MtN3_slv"/>
    <property type="match status" value="2"/>
</dbReference>
<comment type="caution">
    <text evidence="11">The sequence shown here is derived from an EMBL/GenBank/DDBJ whole genome shotgun (WGS) entry which is preliminary data.</text>
</comment>
<dbReference type="Proteomes" id="UP000233551">
    <property type="component" value="Unassembled WGS sequence"/>
</dbReference>
<feature type="transmembrane region" description="Helical" evidence="10">
    <location>
        <begin position="69"/>
        <end position="92"/>
    </location>
</feature>
<dbReference type="EMBL" id="PGOL01002791">
    <property type="protein sequence ID" value="PKI45049.1"/>
    <property type="molecule type" value="Genomic_DNA"/>
</dbReference>
<feature type="transmembrane region" description="Helical" evidence="10">
    <location>
        <begin position="160"/>
        <end position="182"/>
    </location>
</feature>
<protein>
    <recommendedName>
        <fullName evidence="10">Bidirectional sugar transporter SWEET</fullName>
    </recommendedName>
</protein>
<feature type="transmembrane region" description="Helical" evidence="10">
    <location>
        <begin position="39"/>
        <end position="57"/>
    </location>
</feature>
<evidence type="ECO:0000256" key="7">
    <source>
        <dbReference type="ARBA" id="ARBA00022737"/>
    </source>
</evidence>
<dbReference type="InterPro" id="IPR004316">
    <property type="entry name" value="SWEET_rpt"/>
</dbReference>
<evidence type="ECO:0000256" key="4">
    <source>
        <dbReference type="ARBA" id="ARBA00022475"/>
    </source>
</evidence>
<keyword evidence="4" id="KW-1003">Cell membrane</keyword>
<dbReference type="GO" id="GO:0051119">
    <property type="term" value="F:sugar transmembrane transporter activity"/>
    <property type="evidence" value="ECO:0007669"/>
    <property type="project" value="InterPro"/>
</dbReference>
<evidence type="ECO:0000256" key="10">
    <source>
        <dbReference type="RuleBase" id="RU910715"/>
    </source>
</evidence>
<keyword evidence="8 10" id="KW-1133">Transmembrane helix</keyword>
<comment type="function">
    <text evidence="10">Mediates both low-affinity uptake and efflux of sugar across the membrane.</text>
</comment>
<evidence type="ECO:0000256" key="2">
    <source>
        <dbReference type="ARBA" id="ARBA00007809"/>
    </source>
</evidence>
<dbReference type="Gene3D" id="1.20.1280.290">
    <property type="match status" value="2"/>
</dbReference>
<feature type="transmembrane region" description="Helical" evidence="10">
    <location>
        <begin position="126"/>
        <end position="148"/>
    </location>
</feature>
<keyword evidence="5 10" id="KW-0762">Sugar transport</keyword>
<organism evidence="11 12">
    <name type="scientific">Punica granatum</name>
    <name type="common">Pomegranate</name>
    <dbReference type="NCBI Taxonomy" id="22663"/>
    <lineage>
        <taxon>Eukaryota</taxon>
        <taxon>Viridiplantae</taxon>
        <taxon>Streptophyta</taxon>
        <taxon>Embryophyta</taxon>
        <taxon>Tracheophyta</taxon>
        <taxon>Spermatophyta</taxon>
        <taxon>Magnoliopsida</taxon>
        <taxon>eudicotyledons</taxon>
        <taxon>Gunneridae</taxon>
        <taxon>Pentapetalae</taxon>
        <taxon>rosids</taxon>
        <taxon>malvids</taxon>
        <taxon>Myrtales</taxon>
        <taxon>Lythraceae</taxon>
        <taxon>Punica</taxon>
    </lineage>
</organism>
<evidence type="ECO:0000313" key="11">
    <source>
        <dbReference type="EMBL" id="PKI45049.1"/>
    </source>
</evidence>
<sequence>MVTLRFVTGVFGNITALILYLSPMITVRRIIKSKSTEQFSCVPYAMSLLNCLLYTWYSLPFVSPNNLLVTTITSTGSTIEFIYVLIFLIYAPKKEKLKILGLLAFVLTVITMVALISLLALHGKPRMILCGIATTIFNIIMYASPLSVARMVIKTKSVEYMPFCLSLFMFICGASWFLFGILGADPYVYGWGLTILATTINVPHLPLPLPQAVVVPNGLGGLLGMMQLILYAVYRNKKVEPKKAIDDDFVVEMNPVDPEKAYPKPHQDYKYEKGRVKAVRAVA</sequence>
<evidence type="ECO:0000256" key="5">
    <source>
        <dbReference type="ARBA" id="ARBA00022597"/>
    </source>
</evidence>
<name>A0A2I0IM12_PUNGR</name>
<comment type="similarity">
    <text evidence="2 10">Belongs to the SWEET sugar transporter family.</text>
</comment>
<dbReference type="GO" id="GO:0005886">
    <property type="term" value="C:plasma membrane"/>
    <property type="evidence" value="ECO:0007669"/>
    <property type="project" value="UniProtKB-SubCell"/>
</dbReference>
<evidence type="ECO:0000256" key="1">
    <source>
        <dbReference type="ARBA" id="ARBA00004651"/>
    </source>
</evidence>
<comment type="subcellular location">
    <subcellularLocation>
        <location evidence="1 10">Cell membrane</location>
        <topology evidence="1 10">Multi-pass membrane protein</topology>
    </subcellularLocation>
</comment>
<reference evidence="11 12" key="1">
    <citation type="submission" date="2017-11" db="EMBL/GenBank/DDBJ databases">
        <title>De-novo sequencing of pomegranate (Punica granatum L.) genome.</title>
        <authorList>
            <person name="Akparov Z."/>
            <person name="Amiraslanov A."/>
            <person name="Hajiyeva S."/>
            <person name="Abbasov M."/>
            <person name="Kaur K."/>
            <person name="Hamwieh A."/>
            <person name="Solovyev V."/>
            <person name="Salamov A."/>
            <person name="Braich B."/>
            <person name="Kosarev P."/>
            <person name="Mahmoud A."/>
            <person name="Hajiyev E."/>
            <person name="Babayeva S."/>
            <person name="Izzatullayeva V."/>
            <person name="Mammadov A."/>
            <person name="Mammadov A."/>
            <person name="Sharifova S."/>
            <person name="Ojaghi J."/>
            <person name="Eynullazada K."/>
            <person name="Bayramov B."/>
            <person name="Abdulazimova A."/>
            <person name="Shahmuradov I."/>
        </authorList>
    </citation>
    <scope>NUCLEOTIDE SEQUENCE [LARGE SCALE GENOMIC DNA]</scope>
    <source>
        <strain evidence="12">cv. AG2017</strain>
        <tissue evidence="11">Leaf</tissue>
    </source>
</reference>
<keyword evidence="6 10" id="KW-0812">Transmembrane</keyword>
<keyword evidence="12" id="KW-1185">Reference proteome</keyword>
<keyword evidence="9 10" id="KW-0472">Membrane</keyword>
<keyword evidence="3 10" id="KW-0813">Transport</keyword>
<feature type="transmembrane region" description="Helical" evidence="10">
    <location>
        <begin position="99"/>
        <end position="120"/>
    </location>
</feature>
<evidence type="ECO:0000256" key="3">
    <source>
        <dbReference type="ARBA" id="ARBA00022448"/>
    </source>
</evidence>
<keyword evidence="7" id="KW-0677">Repeat</keyword>
<feature type="transmembrane region" description="Helical" evidence="10">
    <location>
        <begin position="6"/>
        <end position="27"/>
    </location>
</feature>
<evidence type="ECO:0000256" key="6">
    <source>
        <dbReference type="ARBA" id="ARBA00022692"/>
    </source>
</evidence>
<evidence type="ECO:0000256" key="8">
    <source>
        <dbReference type="ARBA" id="ARBA00022989"/>
    </source>
</evidence>
<proteinExistence type="inferred from homology"/>
<accession>A0A2I0IM12</accession>
<dbReference type="FunFam" id="1.20.1280.290:FF:000014">
    <property type="entry name" value="Bidirectional sugar transporter SWEET"/>
    <property type="match status" value="1"/>
</dbReference>
<dbReference type="PANTHER" id="PTHR10791:SF44">
    <property type="entry name" value="BIDIRECTIONAL SUGAR TRANSPORTER SWEET1"/>
    <property type="match status" value="1"/>
</dbReference>
<evidence type="ECO:0000256" key="9">
    <source>
        <dbReference type="ARBA" id="ARBA00023136"/>
    </source>
</evidence>
<dbReference type="InterPro" id="IPR047664">
    <property type="entry name" value="SWEET"/>
</dbReference>
<dbReference type="PANTHER" id="PTHR10791">
    <property type="entry name" value="RAG1-ACTIVATING PROTEIN 1"/>
    <property type="match status" value="1"/>
</dbReference>
<feature type="transmembrane region" description="Helical" evidence="10">
    <location>
        <begin position="213"/>
        <end position="234"/>
    </location>
</feature>
<evidence type="ECO:0000313" key="12">
    <source>
        <dbReference type="Proteomes" id="UP000233551"/>
    </source>
</evidence>
<gene>
    <name evidence="11" type="ORF">CRG98_034571</name>
</gene>